<feature type="domain" description="D-isomer specific 2-hydroxyacid dehydrogenase NAD-binding" evidence="6">
    <location>
        <begin position="110"/>
        <end position="287"/>
    </location>
</feature>
<gene>
    <name evidence="7" type="ORF">FC43_GL000812</name>
</gene>
<dbReference type="GO" id="GO:0051287">
    <property type="term" value="F:NAD binding"/>
    <property type="evidence" value="ECO:0007669"/>
    <property type="project" value="InterPro"/>
</dbReference>
<dbReference type="PROSITE" id="PS00671">
    <property type="entry name" value="D_2_HYDROXYACID_DH_3"/>
    <property type="match status" value="1"/>
</dbReference>
<dbReference type="InterPro" id="IPR006139">
    <property type="entry name" value="D-isomer_2_OHA_DH_cat_dom"/>
</dbReference>
<dbReference type="PROSITE" id="PS00670">
    <property type="entry name" value="D_2_HYDROXYACID_DH_2"/>
    <property type="match status" value="1"/>
</dbReference>
<comment type="similarity">
    <text evidence="1 4">Belongs to the D-isomer specific 2-hydroxyacid dehydrogenase family.</text>
</comment>
<evidence type="ECO:0000256" key="2">
    <source>
        <dbReference type="ARBA" id="ARBA00023002"/>
    </source>
</evidence>
<dbReference type="Proteomes" id="UP000050816">
    <property type="component" value="Unassembled WGS sequence"/>
</dbReference>
<evidence type="ECO:0000256" key="1">
    <source>
        <dbReference type="ARBA" id="ARBA00005854"/>
    </source>
</evidence>
<keyword evidence="2 4" id="KW-0560">Oxidoreductase</keyword>
<proteinExistence type="inferred from homology"/>
<evidence type="ECO:0000313" key="7">
    <source>
        <dbReference type="EMBL" id="KRL87908.1"/>
    </source>
</evidence>
<dbReference type="PATRIC" id="fig|1423760.3.peg.833"/>
<dbReference type="PANTHER" id="PTHR42789">
    <property type="entry name" value="D-ISOMER SPECIFIC 2-HYDROXYACID DEHYDROGENASE FAMILY PROTEIN (AFU_ORTHOLOGUE AFUA_6G10090)"/>
    <property type="match status" value="1"/>
</dbReference>
<dbReference type="AlphaFoldDB" id="A0A0R1U585"/>
<feature type="domain" description="D-isomer specific 2-hydroxyacid dehydrogenase catalytic" evidence="5">
    <location>
        <begin position="6"/>
        <end position="319"/>
    </location>
</feature>
<name>A0A0R1U585_9LACO</name>
<dbReference type="SUPFAM" id="SSF52283">
    <property type="entry name" value="Formate/glycerate dehydrogenase catalytic domain-like"/>
    <property type="match status" value="1"/>
</dbReference>
<evidence type="ECO:0000259" key="6">
    <source>
        <dbReference type="Pfam" id="PF02826"/>
    </source>
</evidence>
<dbReference type="InterPro" id="IPR006140">
    <property type="entry name" value="D-isomer_DH_NAD-bd"/>
</dbReference>
<keyword evidence="3" id="KW-0520">NAD</keyword>
<dbReference type="Gene3D" id="3.40.50.720">
    <property type="entry name" value="NAD(P)-binding Rossmann-like Domain"/>
    <property type="match status" value="2"/>
</dbReference>
<organism evidence="7 8">
    <name type="scientific">Limosilactobacillus ingluviei DSM 15946</name>
    <dbReference type="NCBI Taxonomy" id="1423760"/>
    <lineage>
        <taxon>Bacteria</taxon>
        <taxon>Bacillati</taxon>
        <taxon>Bacillota</taxon>
        <taxon>Bacilli</taxon>
        <taxon>Lactobacillales</taxon>
        <taxon>Lactobacillaceae</taxon>
        <taxon>Limosilactobacillus</taxon>
    </lineage>
</organism>
<sequence>MTQVYLTAPLPAVATKLLEQAGITYESFAGPGLITKAELLAHVAEIEVLITPLSTQVDEEVIAAAPKLKLIANFGAGFNNIDVQAARARGIDVTNTPFVSSVSTAEVACGLMVALAHRMVEGDQLMRTQGFDGWAPLFFLGHQLAGKTLGIVGLGDIGKNVAQRMQAFDMKIVYTQRYQADPATEAHYHAQYVSLEELLQVSDVVSLHCPLTPATHHLLGAAAFKRMKKSALLINCARGPVLDEAALLTALQTGELAGAALDVYEKEPLVAEGFKQLTNVILTPHVGNATVEARDDMAKIVTNNALAVLAGKAPRYVVNAAE</sequence>
<evidence type="ECO:0000256" key="4">
    <source>
        <dbReference type="RuleBase" id="RU003719"/>
    </source>
</evidence>
<protein>
    <submittedName>
        <fullName evidence="7">Glyoxylate reductase</fullName>
    </submittedName>
</protein>
<reference evidence="7 8" key="1">
    <citation type="journal article" date="2015" name="Genome Announc.">
        <title>Expanding the biotechnology potential of lactobacilli through comparative genomics of 213 strains and associated genera.</title>
        <authorList>
            <person name="Sun Z."/>
            <person name="Harris H.M."/>
            <person name="McCann A."/>
            <person name="Guo C."/>
            <person name="Argimon S."/>
            <person name="Zhang W."/>
            <person name="Yang X."/>
            <person name="Jeffery I.B."/>
            <person name="Cooney J.C."/>
            <person name="Kagawa T.F."/>
            <person name="Liu W."/>
            <person name="Song Y."/>
            <person name="Salvetti E."/>
            <person name="Wrobel A."/>
            <person name="Rasinkangas P."/>
            <person name="Parkhill J."/>
            <person name="Rea M.C."/>
            <person name="O'Sullivan O."/>
            <person name="Ritari J."/>
            <person name="Douillard F.P."/>
            <person name="Paul Ross R."/>
            <person name="Yang R."/>
            <person name="Briner A.E."/>
            <person name="Felis G.E."/>
            <person name="de Vos W.M."/>
            <person name="Barrangou R."/>
            <person name="Klaenhammer T.R."/>
            <person name="Caufield P.W."/>
            <person name="Cui Y."/>
            <person name="Zhang H."/>
            <person name="O'Toole P.W."/>
        </authorList>
    </citation>
    <scope>NUCLEOTIDE SEQUENCE [LARGE SCALE GENOMIC DNA]</scope>
    <source>
        <strain evidence="7 8">DSM 15946</strain>
    </source>
</reference>
<dbReference type="InterPro" id="IPR050857">
    <property type="entry name" value="D-2-hydroxyacid_DH"/>
</dbReference>
<dbReference type="EMBL" id="AZFK01000086">
    <property type="protein sequence ID" value="KRL87908.1"/>
    <property type="molecule type" value="Genomic_DNA"/>
</dbReference>
<comment type="caution">
    <text evidence="7">The sequence shown here is derived from an EMBL/GenBank/DDBJ whole genome shotgun (WGS) entry which is preliminary data.</text>
</comment>
<evidence type="ECO:0000256" key="3">
    <source>
        <dbReference type="ARBA" id="ARBA00023027"/>
    </source>
</evidence>
<evidence type="ECO:0000259" key="5">
    <source>
        <dbReference type="Pfam" id="PF00389"/>
    </source>
</evidence>
<dbReference type="InterPro" id="IPR036291">
    <property type="entry name" value="NAD(P)-bd_dom_sf"/>
</dbReference>
<dbReference type="Pfam" id="PF00389">
    <property type="entry name" value="2-Hacid_dh"/>
    <property type="match status" value="1"/>
</dbReference>
<dbReference type="FunFam" id="3.40.50.720:FF:000203">
    <property type="entry name" value="D-3-phosphoglycerate dehydrogenase (SerA)"/>
    <property type="match status" value="1"/>
</dbReference>
<evidence type="ECO:0000313" key="8">
    <source>
        <dbReference type="Proteomes" id="UP000050816"/>
    </source>
</evidence>
<accession>A0A0R1U585</accession>
<dbReference type="CDD" id="cd12178">
    <property type="entry name" value="2-Hacid_dh_13"/>
    <property type="match status" value="1"/>
</dbReference>
<dbReference type="PANTHER" id="PTHR42789:SF1">
    <property type="entry name" value="D-ISOMER SPECIFIC 2-HYDROXYACID DEHYDROGENASE FAMILY PROTEIN (AFU_ORTHOLOGUE AFUA_6G10090)"/>
    <property type="match status" value="1"/>
</dbReference>
<dbReference type="GO" id="GO:0016616">
    <property type="term" value="F:oxidoreductase activity, acting on the CH-OH group of donors, NAD or NADP as acceptor"/>
    <property type="evidence" value="ECO:0007669"/>
    <property type="project" value="InterPro"/>
</dbReference>
<dbReference type="InterPro" id="IPR029753">
    <property type="entry name" value="D-isomer_DH_CS"/>
</dbReference>
<dbReference type="Pfam" id="PF02826">
    <property type="entry name" value="2-Hacid_dh_C"/>
    <property type="match status" value="1"/>
</dbReference>
<dbReference type="RefSeq" id="WP_056955502.1">
    <property type="nucleotide sequence ID" value="NZ_AZFK01000086.1"/>
</dbReference>
<dbReference type="SUPFAM" id="SSF51735">
    <property type="entry name" value="NAD(P)-binding Rossmann-fold domains"/>
    <property type="match status" value="1"/>
</dbReference>